<gene>
    <name evidence="2" type="ORF">Lac1_01910</name>
</gene>
<evidence type="ECO:0000313" key="2">
    <source>
        <dbReference type="EMBL" id="BDZ76008.1"/>
    </source>
</evidence>
<feature type="compositionally biased region" description="Basic and acidic residues" evidence="1">
    <location>
        <begin position="52"/>
        <end position="64"/>
    </location>
</feature>
<feature type="region of interest" description="Disordered" evidence="1">
    <location>
        <begin position="42"/>
        <end position="64"/>
    </location>
</feature>
<evidence type="ECO:0000256" key="1">
    <source>
        <dbReference type="SAM" id="MobiDB-lite"/>
    </source>
</evidence>
<name>A0ABN6YTU4_9FIRM</name>
<sequence>MSKKKKNQQNARNQRRKLLNGFSDFFFRFEYNRIKEGGFCDVRSGIGQADPGHTDRDSSGIRSA</sequence>
<keyword evidence="3" id="KW-1185">Reference proteome</keyword>
<dbReference type="Proteomes" id="UP001305815">
    <property type="component" value="Chromosome"/>
</dbReference>
<accession>A0ABN6YTU4</accession>
<reference evidence="3" key="1">
    <citation type="journal article" date="2023" name="Int. J. Syst. Evol. Microbiol.">
        <title>Claveliimonas bilis gen. nov., sp. nov., deoxycholic acid-producing bacteria isolated from human faeces, and reclassification of Sellimonas monacensis Zenner et al. 2021 as Claveliimonas monacensis comb. nov.</title>
        <authorList>
            <person name="Hisatomi A."/>
            <person name="Kastawa N.W.E.P.G."/>
            <person name="Song I."/>
            <person name="Ohkuma M."/>
            <person name="Fukiya S."/>
            <person name="Sakamoto M."/>
        </authorList>
    </citation>
    <scope>NUCLEOTIDE SEQUENCE [LARGE SCALE GENOMIC DNA]</scope>
    <source>
        <strain evidence="3">12BBH14</strain>
    </source>
</reference>
<organism evidence="2 3">
    <name type="scientific">Claveliimonas bilis</name>
    <dbReference type="NCBI Taxonomy" id="3028070"/>
    <lineage>
        <taxon>Bacteria</taxon>
        <taxon>Bacillati</taxon>
        <taxon>Bacillota</taxon>
        <taxon>Clostridia</taxon>
        <taxon>Lachnospirales</taxon>
        <taxon>Lachnospiraceae</taxon>
        <taxon>Claveliimonas</taxon>
    </lineage>
</organism>
<dbReference type="EMBL" id="AP027742">
    <property type="protein sequence ID" value="BDZ76008.1"/>
    <property type="molecule type" value="Genomic_DNA"/>
</dbReference>
<proteinExistence type="predicted"/>
<evidence type="ECO:0000313" key="3">
    <source>
        <dbReference type="Proteomes" id="UP001305815"/>
    </source>
</evidence>
<protein>
    <submittedName>
        <fullName evidence="2">Uncharacterized protein</fullName>
    </submittedName>
</protein>